<dbReference type="EMBL" id="JAUCMX010000026">
    <property type="protein sequence ID" value="KAK3509824.1"/>
    <property type="molecule type" value="Genomic_DNA"/>
</dbReference>
<protein>
    <submittedName>
        <fullName evidence="1">Uncharacterized protein</fullName>
    </submittedName>
</protein>
<evidence type="ECO:0000313" key="2">
    <source>
        <dbReference type="Proteomes" id="UP001274896"/>
    </source>
</evidence>
<reference evidence="1" key="1">
    <citation type="submission" date="2023-06" db="EMBL/GenBank/DDBJ databases">
        <title>Male Hemibagrus guttatus genome.</title>
        <authorList>
            <person name="Bian C."/>
        </authorList>
    </citation>
    <scope>NUCLEOTIDE SEQUENCE</scope>
    <source>
        <strain evidence="1">Male_cb2023</strain>
        <tissue evidence="1">Muscle</tissue>
    </source>
</reference>
<dbReference type="Proteomes" id="UP001274896">
    <property type="component" value="Unassembled WGS sequence"/>
</dbReference>
<sequence length="94" mass="10092">MMVSDDGHAQQQAFLLENVACNNVSCKGAGRMFRVHWDQSDLYAIPKAVVATFFDIYEDGPTLEPGLGLGHADELLVAESLPAGLGRAQTEGKT</sequence>
<name>A0AAE0PXH5_9TELE</name>
<keyword evidence="2" id="KW-1185">Reference proteome</keyword>
<accession>A0AAE0PXH5</accession>
<dbReference type="AlphaFoldDB" id="A0AAE0PXH5"/>
<organism evidence="1 2">
    <name type="scientific">Hemibagrus guttatus</name>
    <dbReference type="NCBI Taxonomy" id="175788"/>
    <lineage>
        <taxon>Eukaryota</taxon>
        <taxon>Metazoa</taxon>
        <taxon>Chordata</taxon>
        <taxon>Craniata</taxon>
        <taxon>Vertebrata</taxon>
        <taxon>Euteleostomi</taxon>
        <taxon>Actinopterygii</taxon>
        <taxon>Neopterygii</taxon>
        <taxon>Teleostei</taxon>
        <taxon>Ostariophysi</taxon>
        <taxon>Siluriformes</taxon>
        <taxon>Bagridae</taxon>
        <taxon>Hemibagrus</taxon>
    </lineage>
</organism>
<comment type="caution">
    <text evidence="1">The sequence shown here is derived from an EMBL/GenBank/DDBJ whole genome shotgun (WGS) entry which is preliminary data.</text>
</comment>
<proteinExistence type="predicted"/>
<gene>
    <name evidence="1" type="ORF">QTP70_012506</name>
</gene>
<evidence type="ECO:0000313" key="1">
    <source>
        <dbReference type="EMBL" id="KAK3509824.1"/>
    </source>
</evidence>